<dbReference type="CTD" id="81930"/>
<dbReference type="GO" id="GO:0005901">
    <property type="term" value="C:caveola"/>
    <property type="evidence" value="ECO:0007669"/>
    <property type="project" value="Ensembl"/>
</dbReference>
<dbReference type="GO" id="GO:0005524">
    <property type="term" value="F:ATP binding"/>
    <property type="evidence" value="ECO:0007669"/>
    <property type="project" value="UniProtKB-UniRule"/>
</dbReference>
<keyword evidence="9" id="KW-0206">Cytoskeleton</keyword>
<evidence type="ECO:0000256" key="11">
    <source>
        <dbReference type="PROSITE-ProRule" id="PRU00283"/>
    </source>
</evidence>
<sequence>MSTAKEDDVCSHMKVVVRVRPETQKEKDGNFPKVVHVVDQHILVFDPKEEEISFFHGRKLTHRDINKRTKKDLKFVFDAVFDETSTQLEVFEHTTKSVLDGFLNGYNCTVLAYGATGAGKTYTMLGSPEDPGVMYLTMMALYNCMDQIKEEKICNIAVSYLEVYNEQIRDLLVNSGPLAVREDAQKGVVVQGLTLHQPKSAEEILQMLDYGNKNRTQHPTDVNASSSRSHAVFQIYLRQQDKIASISQNVRIAKMSLIDLAGSERASATNAKGARFREGANINRSLLALGNIINILADPKSKKQHIPYRNSKLTRLLKDSLGGNCRTIMIAAVSPSFMFYDDTYNTLKYANRAKDIKSSLKSNVVSLDSHISQYVKICNEQKKEIMMLKEKLRMYEEKQASIPESQNSSVISNHQQVEIQRYKEILKNVFANREEIRGEYLKLEMQLRVSMLKTYYQKQYHEQIQLMCSEERIEKATCKRDHMLARLKTYCAHIQKKKEEKIERFEENTNWLHRVENEMRLLDQESCIPKELREDLQCCHLNLEVKDLKAQIEHMLSLLSLQDQHYKQTEKVLNALLPVLRKQYLILKEAGLANTVTETEYGEVEQLIQRQKSVVWADQTGGEEQKENCGLDVSAIFAFPQLVNKQNTPCSSSGTPSWEMKKNTQLVEFSVPPQKQTRRKLMDCPVKTPSPAASKHYSLCHLEDSLSKEIRPIVYTPESCRRTESSCSQTVLKQALHLAGLQETNECNTGIQLRKPTVTDSTCDVIIECDEDRMDSTVILSKGASETNAISIDSSAKEPQPCSNSILQRLGLASLKNRNPASVLEKPSYMAMTSAAERKRKVLSSTSNVGSGNLQDPVSPKRARQGILLNNRVLRVPKMSGIKTKSLKQEQDVPRNLVRSFSEGNVAVGVKSQTSKSLLLHVCKKKNRI</sequence>
<dbReference type="PANTHER" id="PTHR47968">
    <property type="entry name" value="CENTROMERE PROTEIN E"/>
    <property type="match status" value="1"/>
</dbReference>
<dbReference type="OrthoDB" id="3176171at2759"/>
<dbReference type="GO" id="GO:0001726">
    <property type="term" value="C:ruffle"/>
    <property type="evidence" value="ECO:0007669"/>
    <property type="project" value="Ensembl"/>
</dbReference>
<dbReference type="Ensembl" id="ENSCJPT00005026149.1">
    <property type="protein sequence ID" value="ENSCJPP00005018866.1"/>
    <property type="gene ID" value="ENSCJPG00005015314.1"/>
</dbReference>
<name>A0A8C2TXH1_COTJA</name>
<dbReference type="Pfam" id="PF00225">
    <property type="entry name" value="Kinesin"/>
    <property type="match status" value="1"/>
</dbReference>
<evidence type="ECO:0000259" key="13">
    <source>
        <dbReference type="PROSITE" id="PS50067"/>
    </source>
</evidence>
<evidence type="ECO:0000256" key="8">
    <source>
        <dbReference type="ARBA" id="ARBA00023175"/>
    </source>
</evidence>
<dbReference type="GO" id="GO:0007140">
    <property type="term" value="P:male meiotic nuclear division"/>
    <property type="evidence" value="ECO:0007669"/>
    <property type="project" value="Ensembl"/>
</dbReference>
<dbReference type="InterPro" id="IPR027640">
    <property type="entry name" value="Kinesin-like_fam"/>
</dbReference>
<dbReference type="GO" id="GO:1990023">
    <property type="term" value="C:mitotic spindle midzone"/>
    <property type="evidence" value="ECO:0007669"/>
    <property type="project" value="Ensembl"/>
</dbReference>
<evidence type="ECO:0000313" key="14">
    <source>
        <dbReference type="Ensembl" id="ENSCJPP00005018866.1"/>
    </source>
</evidence>
<accession>A0A8C2TXH1</accession>
<keyword evidence="10" id="KW-0539">Nucleus</keyword>
<dbReference type="GO" id="GO:0070507">
    <property type="term" value="P:regulation of microtubule cytoskeleton organization"/>
    <property type="evidence" value="ECO:0007669"/>
    <property type="project" value="Ensembl"/>
</dbReference>
<keyword evidence="15" id="KW-1185">Reference proteome</keyword>
<dbReference type="CDD" id="cd01370">
    <property type="entry name" value="KISc_KIP3_like"/>
    <property type="match status" value="1"/>
</dbReference>
<dbReference type="GO" id="GO:0005737">
    <property type="term" value="C:cytoplasm"/>
    <property type="evidence" value="ECO:0007669"/>
    <property type="project" value="Ensembl"/>
</dbReference>
<dbReference type="SMART" id="SM00129">
    <property type="entry name" value="KISc"/>
    <property type="match status" value="1"/>
</dbReference>
<dbReference type="Proteomes" id="UP000694412">
    <property type="component" value="Chromosome 5"/>
</dbReference>
<evidence type="ECO:0000256" key="6">
    <source>
        <dbReference type="ARBA" id="ARBA00022840"/>
    </source>
</evidence>
<evidence type="ECO:0000256" key="10">
    <source>
        <dbReference type="ARBA" id="ARBA00023242"/>
    </source>
</evidence>
<organism evidence="14 15">
    <name type="scientific">Coturnix japonica</name>
    <name type="common">Japanese quail</name>
    <name type="synonym">Coturnix coturnix japonica</name>
    <dbReference type="NCBI Taxonomy" id="93934"/>
    <lineage>
        <taxon>Eukaryota</taxon>
        <taxon>Metazoa</taxon>
        <taxon>Chordata</taxon>
        <taxon>Craniata</taxon>
        <taxon>Vertebrata</taxon>
        <taxon>Euteleostomi</taxon>
        <taxon>Archelosauria</taxon>
        <taxon>Archosauria</taxon>
        <taxon>Dinosauria</taxon>
        <taxon>Saurischia</taxon>
        <taxon>Theropoda</taxon>
        <taxon>Coelurosauria</taxon>
        <taxon>Aves</taxon>
        <taxon>Neognathae</taxon>
        <taxon>Galloanserae</taxon>
        <taxon>Galliformes</taxon>
        <taxon>Phasianidae</taxon>
        <taxon>Perdicinae</taxon>
        <taxon>Coturnix</taxon>
    </lineage>
</organism>
<evidence type="ECO:0000256" key="12">
    <source>
        <dbReference type="RuleBase" id="RU000394"/>
    </source>
</evidence>
<dbReference type="GeneTree" id="ENSGT00940000159058"/>
<evidence type="ECO:0000256" key="3">
    <source>
        <dbReference type="ARBA" id="ARBA00022490"/>
    </source>
</evidence>
<evidence type="ECO:0000256" key="9">
    <source>
        <dbReference type="ARBA" id="ARBA00023212"/>
    </source>
</evidence>
<dbReference type="InterPro" id="IPR019821">
    <property type="entry name" value="Kinesin_motor_CS"/>
</dbReference>
<reference evidence="14" key="3">
    <citation type="submission" date="2025-09" db="UniProtKB">
        <authorList>
            <consortium name="Ensembl"/>
        </authorList>
    </citation>
    <scope>IDENTIFICATION</scope>
</reference>
<dbReference type="InterPro" id="IPR001752">
    <property type="entry name" value="Kinesin_motor_dom"/>
</dbReference>
<dbReference type="RefSeq" id="XP_015718936.1">
    <property type="nucleotide sequence ID" value="XM_015863450.2"/>
</dbReference>
<evidence type="ECO:0000256" key="4">
    <source>
        <dbReference type="ARBA" id="ARBA00022701"/>
    </source>
</evidence>
<dbReference type="GO" id="GO:0007018">
    <property type="term" value="P:microtubule-based movement"/>
    <property type="evidence" value="ECO:0007669"/>
    <property type="project" value="InterPro"/>
</dbReference>
<dbReference type="PROSITE" id="PS00411">
    <property type="entry name" value="KINESIN_MOTOR_1"/>
    <property type="match status" value="1"/>
</dbReference>
<dbReference type="GO" id="GO:0072520">
    <property type="term" value="P:seminiferous tubule development"/>
    <property type="evidence" value="ECO:0007669"/>
    <property type="project" value="Ensembl"/>
</dbReference>
<dbReference type="Gene3D" id="3.40.850.10">
    <property type="entry name" value="Kinesin motor domain"/>
    <property type="match status" value="1"/>
</dbReference>
<dbReference type="GO" id="GO:0051010">
    <property type="term" value="F:microtubule plus-end binding"/>
    <property type="evidence" value="ECO:0007669"/>
    <property type="project" value="Ensembl"/>
</dbReference>
<proteinExistence type="inferred from homology"/>
<evidence type="ECO:0000256" key="7">
    <source>
        <dbReference type="ARBA" id="ARBA00023054"/>
    </source>
</evidence>
<dbReference type="KEGG" id="cjo:107314322"/>
<dbReference type="AlphaFoldDB" id="A0A8C2TXH1"/>
<keyword evidence="3" id="KW-0963">Cytoplasm</keyword>
<dbReference type="InterPro" id="IPR036961">
    <property type="entry name" value="Kinesin_motor_dom_sf"/>
</dbReference>
<dbReference type="PROSITE" id="PS50067">
    <property type="entry name" value="KINESIN_MOTOR_2"/>
    <property type="match status" value="1"/>
</dbReference>
<keyword evidence="5 11" id="KW-0547">Nucleotide-binding</keyword>
<dbReference type="SUPFAM" id="SSF52540">
    <property type="entry name" value="P-loop containing nucleoside triphosphate hydrolases"/>
    <property type="match status" value="1"/>
</dbReference>
<feature type="binding site" evidence="11">
    <location>
        <begin position="114"/>
        <end position="121"/>
    </location>
    <ligand>
        <name>ATP</name>
        <dbReference type="ChEBI" id="CHEBI:30616"/>
    </ligand>
</feature>
<gene>
    <name evidence="14" type="primary">KIF18A</name>
</gene>
<dbReference type="GO" id="GO:0008574">
    <property type="term" value="F:plus-end-directed microtubule motor activity"/>
    <property type="evidence" value="ECO:0007669"/>
    <property type="project" value="Ensembl"/>
</dbReference>
<dbReference type="RefSeq" id="XP_015718935.1">
    <property type="nucleotide sequence ID" value="XM_015863449.2"/>
</dbReference>
<evidence type="ECO:0000313" key="15">
    <source>
        <dbReference type="Proteomes" id="UP000694412"/>
    </source>
</evidence>
<dbReference type="GO" id="GO:0007080">
    <property type="term" value="P:mitotic metaphase chromosome alignment"/>
    <property type="evidence" value="ECO:0007669"/>
    <property type="project" value="Ensembl"/>
</dbReference>
<protein>
    <recommendedName>
        <fullName evidence="12">Kinesin-like protein</fullName>
    </recommendedName>
</protein>
<dbReference type="GO" id="GO:0005634">
    <property type="term" value="C:nucleus"/>
    <property type="evidence" value="ECO:0007669"/>
    <property type="project" value="UniProtKB-SubCell"/>
</dbReference>
<comment type="subcellular location">
    <subcellularLocation>
        <location evidence="2">Cytoplasm</location>
        <location evidence="2">Cytoskeleton</location>
    </subcellularLocation>
    <subcellularLocation>
        <location evidence="1">Nucleus</location>
    </subcellularLocation>
</comment>
<evidence type="ECO:0000256" key="5">
    <source>
        <dbReference type="ARBA" id="ARBA00022741"/>
    </source>
</evidence>
<reference evidence="14" key="2">
    <citation type="submission" date="2025-08" db="UniProtKB">
        <authorList>
            <consortium name="Ensembl"/>
        </authorList>
    </citation>
    <scope>IDENTIFICATION</scope>
</reference>
<evidence type="ECO:0000256" key="2">
    <source>
        <dbReference type="ARBA" id="ARBA00004245"/>
    </source>
</evidence>
<dbReference type="FunFam" id="3.40.850.10:FF:000027">
    <property type="entry name" value="Kinesin-like protein"/>
    <property type="match status" value="1"/>
</dbReference>
<keyword evidence="6 11" id="KW-0067">ATP-binding</keyword>
<dbReference type="GO" id="GO:0005828">
    <property type="term" value="C:kinetochore microtubule"/>
    <property type="evidence" value="ECO:0007669"/>
    <property type="project" value="Ensembl"/>
</dbReference>
<comment type="similarity">
    <text evidence="11 12">Belongs to the TRAFAC class myosin-kinesin ATPase superfamily. Kinesin family.</text>
</comment>
<dbReference type="PRINTS" id="PR00380">
    <property type="entry name" value="KINESINHEAVY"/>
</dbReference>
<dbReference type="PANTHER" id="PTHR47968:SF73">
    <property type="entry name" value="KINESIN-LIKE PROTEIN"/>
    <property type="match status" value="1"/>
</dbReference>
<keyword evidence="4 12" id="KW-0493">Microtubule</keyword>
<dbReference type="GO" id="GO:0007019">
    <property type="term" value="P:microtubule depolymerization"/>
    <property type="evidence" value="ECO:0007669"/>
    <property type="project" value="Ensembl"/>
</dbReference>
<dbReference type="GO" id="GO:0000776">
    <property type="term" value="C:kinetochore"/>
    <property type="evidence" value="ECO:0007669"/>
    <property type="project" value="Ensembl"/>
</dbReference>
<dbReference type="GO" id="GO:0070463">
    <property type="term" value="F:tubulin-dependent ATPase activity"/>
    <property type="evidence" value="ECO:0007669"/>
    <property type="project" value="Ensembl"/>
</dbReference>
<feature type="domain" description="Kinesin motor" evidence="13">
    <location>
        <begin position="12"/>
        <end position="356"/>
    </location>
</feature>
<reference evidence="14" key="1">
    <citation type="submission" date="2015-11" db="EMBL/GenBank/DDBJ databases">
        <authorList>
            <consortium name="International Coturnix japonica Genome Analysis Consortium"/>
            <person name="Warren W."/>
            <person name="Burt D.W."/>
            <person name="Antin P.B."/>
            <person name="Lanford R."/>
            <person name="Gros J."/>
            <person name="Wilson R.K."/>
        </authorList>
    </citation>
    <scope>NUCLEOTIDE SEQUENCE [LARGE SCALE GENOMIC DNA]</scope>
</reference>
<keyword evidence="7" id="KW-0175">Coiled coil</keyword>
<evidence type="ECO:0000256" key="1">
    <source>
        <dbReference type="ARBA" id="ARBA00004123"/>
    </source>
</evidence>
<keyword evidence="8 11" id="KW-0505">Motor protein</keyword>
<dbReference type="GO" id="GO:0003779">
    <property type="term" value="F:actin binding"/>
    <property type="evidence" value="ECO:0007669"/>
    <property type="project" value="Ensembl"/>
</dbReference>
<dbReference type="InterPro" id="IPR027417">
    <property type="entry name" value="P-loop_NTPase"/>
</dbReference>
<dbReference type="GeneID" id="107314322"/>